<evidence type="ECO:0000313" key="3">
    <source>
        <dbReference type="Proteomes" id="UP001448207"/>
    </source>
</evidence>
<gene>
    <name evidence="2" type="ORF">J3Q64DRAFT_1233669</name>
</gene>
<feature type="transmembrane region" description="Helical" evidence="1">
    <location>
        <begin position="57"/>
        <end position="75"/>
    </location>
</feature>
<comment type="caution">
    <text evidence="2">The sequence shown here is derived from an EMBL/GenBank/DDBJ whole genome shotgun (WGS) entry which is preliminary data.</text>
</comment>
<sequence length="84" mass="9983">MYNLLVRRKNASQYNILQLKYSSEYNIGLIELIFISVNITSHLLSLFARILWISKQVVLHLCILFLLFIILETHIQRIKKGYVF</sequence>
<keyword evidence="3" id="KW-1185">Reference proteome</keyword>
<name>A0ABR3BCT1_PHYBL</name>
<feature type="transmembrane region" description="Helical" evidence="1">
    <location>
        <begin position="29"/>
        <end position="51"/>
    </location>
</feature>
<proteinExistence type="predicted"/>
<dbReference type="EMBL" id="JBCLYO010000002">
    <property type="protein sequence ID" value="KAL0092886.1"/>
    <property type="molecule type" value="Genomic_DNA"/>
</dbReference>
<keyword evidence="1" id="KW-0812">Transmembrane</keyword>
<dbReference type="Proteomes" id="UP001448207">
    <property type="component" value="Unassembled WGS sequence"/>
</dbReference>
<keyword evidence="1" id="KW-0472">Membrane</keyword>
<organism evidence="2 3">
    <name type="scientific">Phycomyces blakesleeanus</name>
    <dbReference type="NCBI Taxonomy" id="4837"/>
    <lineage>
        <taxon>Eukaryota</taxon>
        <taxon>Fungi</taxon>
        <taxon>Fungi incertae sedis</taxon>
        <taxon>Mucoromycota</taxon>
        <taxon>Mucoromycotina</taxon>
        <taxon>Mucoromycetes</taxon>
        <taxon>Mucorales</taxon>
        <taxon>Phycomycetaceae</taxon>
        <taxon>Phycomyces</taxon>
    </lineage>
</organism>
<reference evidence="2 3" key="1">
    <citation type="submission" date="2024-04" db="EMBL/GenBank/DDBJ databases">
        <title>Symmetric and asymmetric DNA N6-adenine methylation regulates different biological responses in Mucorales.</title>
        <authorList>
            <consortium name="Lawrence Berkeley National Laboratory"/>
            <person name="Lax C."/>
            <person name="Mondo S.J."/>
            <person name="Osorio-Concepcion M."/>
            <person name="Muszewska A."/>
            <person name="Corrochano-Luque M."/>
            <person name="Gutierrez G."/>
            <person name="Riley R."/>
            <person name="Lipzen A."/>
            <person name="Guo J."/>
            <person name="Hundley H."/>
            <person name="Amirebrahimi M."/>
            <person name="Ng V."/>
            <person name="Lorenzo-Gutierrez D."/>
            <person name="Binder U."/>
            <person name="Yang J."/>
            <person name="Song Y."/>
            <person name="Canovas D."/>
            <person name="Navarro E."/>
            <person name="Freitag M."/>
            <person name="Gabaldon T."/>
            <person name="Grigoriev I.V."/>
            <person name="Corrochano L.M."/>
            <person name="Nicolas F.E."/>
            <person name="Garre V."/>
        </authorList>
    </citation>
    <scope>NUCLEOTIDE SEQUENCE [LARGE SCALE GENOMIC DNA]</scope>
    <source>
        <strain evidence="2 3">L51</strain>
    </source>
</reference>
<keyword evidence="1" id="KW-1133">Transmembrane helix</keyword>
<evidence type="ECO:0000256" key="1">
    <source>
        <dbReference type="SAM" id="Phobius"/>
    </source>
</evidence>
<accession>A0ABR3BCT1</accession>
<evidence type="ECO:0000313" key="2">
    <source>
        <dbReference type="EMBL" id="KAL0092886.1"/>
    </source>
</evidence>
<protein>
    <submittedName>
        <fullName evidence="2">Uncharacterized protein</fullName>
    </submittedName>
</protein>